<dbReference type="CDD" id="cd05403">
    <property type="entry name" value="NT_KNTase_like"/>
    <property type="match status" value="1"/>
</dbReference>
<accession>A0A520XH86</accession>
<gene>
    <name evidence="2" type="ORF">EVJ48_01215</name>
</gene>
<dbReference type="EMBL" id="SHMQ01000001">
    <property type="protein sequence ID" value="RZV40567.1"/>
    <property type="molecule type" value="Genomic_DNA"/>
</dbReference>
<dbReference type="PANTHER" id="PTHR33933">
    <property type="entry name" value="NUCLEOTIDYLTRANSFERASE"/>
    <property type="match status" value="1"/>
</dbReference>
<dbReference type="InterPro" id="IPR043519">
    <property type="entry name" value="NT_sf"/>
</dbReference>
<evidence type="ECO:0000313" key="3">
    <source>
        <dbReference type="Proteomes" id="UP000322454"/>
    </source>
</evidence>
<dbReference type="Pfam" id="PF01909">
    <property type="entry name" value="NTP_transf_2"/>
    <property type="match status" value="1"/>
</dbReference>
<reference evidence="2 3" key="1">
    <citation type="submission" date="2019-01" db="EMBL/GenBank/DDBJ databases">
        <title>Insights into ecological role of a new deltaproteobacterial order Candidatus Sinidesulfobacterales (Sva0485) by metagenomics and metatranscriptomics.</title>
        <authorList>
            <person name="Tan S."/>
            <person name="Liu J."/>
            <person name="Fang Y."/>
            <person name="Hedlund B."/>
            <person name="Lian Z.-H."/>
            <person name="Huang L.-Y."/>
            <person name="Li J.-T."/>
            <person name="Huang L.-N."/>
            <person name="Li W.-J."/>
            <person name="Jiang H.-C."/>
            <person name="Dong H.-L."/>
            <person name="Shu W.-S."/>
        </authorList>
    </citation>
    <scope>NUCLEOTIDE SEQUENCE [LARGE SCALE GENOMIC DNA]</scope>
    <source>
        <strain evidence="2">AP4</strain>
    </source>
</reference>
<sequence>MYSYETDSFKRIIDKIKTEAGSNIMSVTAFGSRVRGDFSEDSDMDVLVVVGKKSLKEISFINDIFYEEEIKTGIPFSVTIVPLHSFNNNKRFKTGFYQNIKKDGVVLYGINP</sequence>
<dbReference type="GO" id="GO:0016779">
    <property type="term" value="F:nucleotidyltransferase activity"/>
    <property type="evidence" value="ECO:0007669"/>
    <property type="project" value="InterPro"/>
</dbReference>
<name>A0A520XH86_9DELT</name>
<comment type="caution">
    <text evidence="2">The sequence shown here is derived from an EMBL/GenBank/DDBJ whole genome shotgun (WGS) entry which is preliminary data.</text>
</comment>
<evidence type="ECO:0000259" key="1">
    <source>
        <dbReference type="Pfam" id="PF01909"/>
    </source>
</evidence>
<organism evidence="2 3">
    <name type="scientific">Candidatus Acidulodesulfobacterium acidiphilum</name>
    <dbReference type="NCBI Taxonomy" id="2597224"/>
    <lineage>
        <taxon>Bacteria</taxon>
        <taxon>Deltaproteobacteria</taxon>
        <taxon>Candidatus Acidulodesulfobacterales</taxon>
        <taxon>Candidatus Acidulodesulfobacterium</taxon>
    </lineage>
</organism>
<dbReference type="InterPro" id="IPR002934">
    <property type="entry name" value="Polymerase_NTP_transf_dom"/>
</dbReference>
<feature type="domain" description="Polymerase nucleotidyl transferase" evidence="1">
    <location>
        <begin position="11"/>
        <end position="103"/>
    </location>
</feature>
<evidence type="ECO:0000313" key="2">
    <source>
        <dbReference type="EMBL" id="RZV40567.1"/>
    </source>
</evidence>
<dbReference type="Proteomes" id="UP000322454">
    <property type="component" value="Unassembled WGS sequence"/>
</dbReference>
<protein>
    <submittedName>
        <fullName evidence="2">Nucleotidyltransferase domain-containing protein</fullName>
    </submittedName>
</protein>
<dbReference type="InterPro" id="IPR052548">
    <property type="entry name" value="Type_VII_TA_antitoxin"/>
</dbReference>
<dbReference type="SUPFAM" id="SSF81301">
    <property type="entry name" value="Nucleotidyltransferase"/>
    <property type="match status" value="1"/>
</dbReference>
<proteinExistence type="predicted"/>
<dbReference type="AlphaFoldDB" id="A0A520XH86"/>
<dbReference type="PANTHER" id="PTHR33933:SF1">
    <property type="entry name" value="PROTEIN ADENYLYLTRANSFERASE MNTA-RELATED"/>
    <property type="match status" value="1"/>
</dbReference>
<dbReference type="Gene3D" id="3.30.460.10">
    <property type="entry name" value="Beta Polymerase, domain 2"/>
    <property type="match status" value="1"/>
</dbReference>